<dbReference type="SUPFAM" id="SSF51316">
    <property type="entry name" value="Mss4-like"/>
    <property type="match status" value="1"/>
</dbReference>
<dbReference type="AlphaFoldDB" id="A0AAE4FWP0"/>
<organism evidence="5 6">
    <name type="scientific">Pseudocalidococcus azoricus BACA0444</name>
    <dbReference type="NCBI Taxonomy" id="2918990"/>
    <lineage>
        <taxon>Bacteria</taxon>
        <taxon>Bacillati</taxon>
        <taxon>Cyanobacteriota</taxon>
        <taxon>Cyanophyceae</taxon>
        <taxon>Acaryochloridales</taxon>
        <taxon>Thermosynechococcaceae</taxon>
        <taxon>Pseudocalidococcus</taxon>
        <taxon>Pseudocalidococcus azoricus</taxon>
    </lineage>
</organism>
<dbReference type="Proteomes" id="UP001268256">
    <property type="component" value="Unassembled WGS sequence"/>
</dbReference>
<dbReference type="InterPro" id="IPR052355">
    <property type="entry name" value="CENP-V-like"/>
</dbReference>
<name>A0AAE4FWP0_9CYAN</name>
<dbReference type="PROSITE" id="PS51891">
    <property type="entry name" value="CENP_V_GFA"/>
    <property type="match status" value="1"/>
</dbReference>
<dbReference type="Pfam" id="PF04828">
    <property type="entry name" value="GFA"/>
    <property type="match status" value="1"/>
</dbReference>
<comment type="caution">
    <text evidence="5">The sequence shown here is derived from an EMBL/GenBank/DDBJ whole genome shotgun (WGS) entry which is preliminary data.</text>
</comment>
<dbReference type="PANTHER" id="PTHR28620">
    <property type="entry name" value="CENTROMERE PROTEIN V"/>
    <property type="match status" value="1"/>
</dbReference>
<evidence type="ECO:0000313" key="5">
    <source>
        <dbReference type="EMBL" id="MDS3862356.1"/>
    </source>
</evidence>
<dbReference type="GO" id="GO:0046872">
    <property type="term" value="F:metal ion binding"/>
    <property type="evidence" value="ECO:0007669"/>
    <property type="project" value="UniProtKB-KW"/>
</dbReference>
<dbReference type="EMBL" id="JAVMIP010000027">
    <property type="protein sequence ID" value="MDS3862356.1"/>
    <property type="molecule type" value="Genomic_DNA"/>
</dbReference>
<keyword evidence="6" id="KW-1185">Reference proteome</keyword>
<sequence>MTDSNSTDGLESKTFTGGCHCQAIRFQVIVRKFQAVDCNCSICSKKGFLHLIVPPEDFELLQGEGHLATYTFNTGIAKHYFCKTCGVHSFYRPRSHPNDYDVNLRCLDNWWQPEVQIQFEIKPFDGQNWEQRVDSIS</sequence>
<accession>A0AAE4FWP0</accession>
<evidence type="ECO:0000256" key="2">
    <source>
        <dbReference type="ARBA" id="ARBA00022723"/>
    </source>
</evidence>
<keyword evidence="2" id="KW-0479">Metal-binding</keyword>
<dbReference type="PANTHER" id="PTHR28620:SF1">
    <property type="entry name" value="CENP-V_GFA DOMAIN-CONTAINING PROTEIN"/>
    <property type="match status" value="1"/>
</dbReference>
<dbReference type="InterPro" id="IPR006913">
    <property type="entry name" value="CENP-V/GFA"/>
</dbReference>
<reference evidence="6" key="1">
    <citation type="submission" date="2023-07" db="EMBL/GenBank/DDBJ databases">
        <authorList>
            <person name="Luz R."/>
            <person name="Cordeiro R."/>
            <person name="Fonseca A."/>
            <person name="Goncalves V."/>
        </authorList>
    </citation>
    <scope>NUCLEOTIDE SEQUENCE [LARGE SCALE GENOMIC DNA]</scope>
    <source>
        <strain evidence="6">BACA0444</strain>
    </source>
</reference>
<gene>
    <name evidence="5" type="ORF">RIF25_16275</name>
</gene>
<dbReference type="Gene3D" id="2.170.150.70">
    <property type="match status" value="1"/>
</dbReference>
<comment type="similarity">
    <text evidence="1">Belongs to the Gfa family.</text>
</comment>
<evidence type="ECO:0000256" key="1">
    <source>
        <dbReference type="ARBA" id="ARBA00005495"/>
    </source>
</evidence>
<keyword evidence="3" id="KW-0862">Zinc</keyword>
<proteinExistence type="inferred from homology"/>
<dbReference type="InterPro" id="IPR011057">
    <property type="entry name" value="Mss4-like_sf"/>
</dbReference>
<dbReference type="RefSeq" id="WP_322879562.1">
    <property type="nucleotide sequence ID" value="NZ_JAVMIP010000027.1"/>
</dbReference>
<evidence type="ECO:0000256" key="3">
    <source>
        <dbReference type="ARBA" id="ARBA00022833"/>
    </source>
</evidence>
<evidence type="ECO:0000313" key="6">
    <source>
        <dbReference type="Proteomes" id="UP001268256"/>
    </source>
</evidence>
<feature type="domain" description="CENP-V/GFA" evidence="4">
    <location>
        <begin position="15"/>
        <end position="130"/>
    </location>
</feature>
<dbReference type="GO" id="GO:0016846">
    <property type="term" value="F:carbon-sulfur lyase activity"/>
    <property type="evidence" value="ECO:0007669"/>
    <property type="project" value="InterPro"/>
</dbReference>
<evidence type="ECO:0000259" key="4">
    <source>
        <dbReference type="PROSITE" id="PS51891"/>
    </source>
</evidence>
<protein>
    <submittedName>
        <fullName evidence="5">GFA family protein</fullName>
    </submittedName>
</protein>